<reference evidence="3" key="1">
    <citation type="submission" date="2020-06" db="EMBL/GenBank/DDBJ databases">
        <title>Legume-microbial interactions unlock mineral nutrients during tropical forest succession.</title>
        <authorList>
            <person name="Epihov D.Z."/>
        </authorList>
    </citation>
    <scope>NUCLEOTIDE SEQUENCE [LARGE SCALE GENOMIC DNA]</scope>
    <source>
        <strain evidence="3">Pan2503</strain>
    </source>
</reference>
<feature type="non-terminal residue" evidence="3">
    <location>
        <position position="226"/>
    </location>
</feature>
<gene>
    <name evidence="3" type="ORF">HRJ53_24800</name>
</gene>
<dbReference type="PROSITE" id="PS50885">
    <property type="entry name" value="HAMP"/>
    <property type="match status" value="1"/>
</dbReference>
<dbReference type="GO" id="GO:0016020">
    <property type="term" value="C:membrane"/>
    <property type="evidence" value="ECO:0007669"/>
    <property type="project" value="InterPro"/>
</dbReference>
<keyword evidence="4" id="KW-1185">Reference proteome</keyword>
<dbReference type="Pfam" id="PF00672">
    <property type="entry name" value="HAMP"/>
    <property type="match status" value="1"/>
</dbReference>
<evidence type="ECO:0000259" key="2">
    <source>
        <dbReference type="PROSITE" id="PS50885"/>
    </source>
</evidence>
<dbReference type="AlphaFoldDB" id="A0A7V8NVE3"/>
<dbReference type="SUPFAM" id="SSF158472">
    <property type="entry name" value="HAMP domain-like"/>
    <property type="match status" value="1"/>
</dbReference>
<keyword evidence="1" id="KW-1133">Transmembrane helix</keyword>
<keyword evidence="1" id="KW-0812">Transmembrane</keyword>
<comment type="caution">
    <text evidence="3">The sequence shown here is derived from an EMBL/GenBank/DDBJ whole genome shotgun (WGS) entry which is preliminary data.</text>
</comment>
<keyword evidence="1" id="KW-0472">Membrane</keyword>
<feature type="transmembrane region" description="Helical" evidence="1">
    <location>
        <begin position="9"/>
        <end position="31"/>
    </location>
</feature>
<feature type="transmembrane region" description="Helical" evidence="1">
    <location>
        <begin position="154"/>
        <end position="172"/>
    </location>
</feature>
<accession>A0A7V8NVE3</accession>
<protein>
    <submittedName>
        <fullName evidence="3">HAMP domain-containing protein</fullName>
    </submittedName>
</protein>
<evidence type="ECO:0000313" key="3">
    <source>
        <dbReference type="EMBL" id="MBA0088218.1"/>
    </source>
</evidence>
<dbReference type="Gene3D" id="6.10.340.10">
    <property type="match status" value="1"/>
</dbReference>
<dbReference type="CDD" id="cd06225">
    <property type="entry name" value="HAMP"/>
    <property type="match status" value="1"/>
</dbReference>
<dbReference type="Proteomes" id="UP000567293">
    <property type="component" value="Unassembled WGS sequence"/>
</dbReference>
<name>A0A7V8NVE3_9BACT</name>
<dbReference type="GO" id="GO:0007165">
    <property type="term" value="P:signal transduction"/>
    <property type="evidence" value="ECO:0007669"/>
    <property type="project" value="InterPro"/>
</dbReference>
<evidence type="ECO:0000313" key="4">
    <source>
        <dbReference type="Proteomes" id="UP000567293"/>
    </source>
</evidence>
<feature type="domain" description="HAMP" evidence="2">
    <location>
        <begin position="173"/>
        <end position="226"/>
    </location>
</feature>
<dbReference type="InterPro" id="IPR003660">
    <property type="entry name" value="HAMP_dom"/>
</dbReference>
<evidence type="ECO:0000256" key="1">
    <source>
        <dbReference type="SAM" id="Phobius"/>
    </source>
</evidence>
<sequence length="226" mass="24492">MIRGIYLKIFVWFSFATLVTSGAVFLITVATHSRSLGPSWMVGVLDQYARSAVNIYIQGGKTRLAEYLQKIEDDSFLQSTLLDPQNRDILGRGVPPGTDEVLREARATGETQFHIRILWTGASVVDGPDGKYILVAKVMVPYGGLLQGALETSVLGWLMPAVAGALLCLLLGRHIAAPIRTLQTVAGKIADGDLSVRAAPAIGSRKDELADLARDFDRMADRIQAL</sequence>
<proteinExistence type="predicted"/>
<dbReference type="SMART" id="SM00304">
    <property type="entry name" value="HAMP"/>
    <property type="match status" value="1"/>
</dbReference>
<organism evidence="3 4">
    <name type="scientific">Candidatus Acidiferrum panamense</name>
    <dbReference type="NCBI Taxonomy" id="2741543"/>
    <lineage>
        <taxon>Bacteria</taxon>
        <taxon>Pseudomonadati</taxon>
        <taxon>Acidobacteriota</taxon>
        <taxon>Terriglobia</taxon>
        <taxon>Candidatus Acidiferrales</taxon>
        <taxon>Candidatus Acidiferrum</taxon>
    </lineage>
</organism>
<dbReference type="EMBL" id="JACDQQ010002394">
    <property type="protein sequence ID" value="MBA0088218.1"/>
    <property type="molecule type" value="Genomic_DNA"/>
</dbReference>